<proteinExistence type="predicted"/>
<protein>
    <submittedName>
        <fullName evidence="2">Integrase catalytic domain-containing protein</fullName>
    </submittedName>
</protein>
<organism evidence="2 3">
    <name type="scientific">Mycena venus</name>
    <dbReference type="NCBI Taxonomy" id="2733690"/>
    <lineage>
        <taxon>Eukaryota</taxon>
        <taxon>Fungi</taxon>
        <taxon>Dikarya</taxon>
        <taxon>Basidiomycota</taxon>
        <taxon>Agaricomycotina</taxon>
        <taxon>Agaricomycetes</taxon>
        <taxon>Agaricomycetidae</taxon>
        <taxon>Agaricales</taxon>
        <taxon>Marasmiineae</taxon>
        <taxon>Mycenaceae</taxon>
        <taxon>Mycena</taxon>
    </lineage>
</organism>
<dbReference type="PANTHER" id="PTHR46791:SF5">
    <property type="entry name" value="CLR5 DOMAIN-CONTAINING PROTEIN-RELATED"/>
    <property type="match status" value="1"/>
</dbReference>
<gene>
    <name evidence="2" type="ORF">MVEN_00048400</name>
</gene>
<dbReference type="InterPro" id="IPR058913">
    <property type="entry name" value="Integrase_dom_put"/>
</dbReference>
<name>A0A8H7DG54_9AGAR</name>
<sequence>MAHPAEFPPLPHTPEEFTWPLDVLKAHDIISVGYERAAALLRQEEGDPLCLRIHAEDIIGKLVPILEALEPEVGDQEWLEACAHALGALTVTLHRAAAVADGVETTKLKHIAPIYLERTGQKPGRPRKVVDPVWLADAVSPHRKLTLQAIADGLGMHRNTLRNYLKLYGVYHRYLQISDADLDILTKKFKQGKPDSGLRYLISFLRTHGVKVQKERVRQSLRRVDRLGQVLRRHMITRRQYFSPRPNSVWHMDGHHKLIKWGIVIHGFVDGFDRMINEACEEFQTQWNHHPISGRAGNDQTPADMRLIGELKYGKYADTFDDDVHPEVLETYGNSIDLDEAIANDQAHNVRHEAVGVAETKFPFRSERARDIFVAALADVQAAGIIPENFGVAEAEWEVPFYGESENVKIGQKQVEITLPFPIWWPRAVAWVQALDLMVRIQEAERN</sequence>
<keyword evidence="3" id="KW-1185">Reference proteome</keyword>
<comment type="caution">
    <text evidence="2">The sequence shown here is derived from an EMBL/GenBank/DDBJ whole genome shotgun (WGS) entry which is preliminary data.</text>
</comment>
<dbReference type="AlphaFoldDB" id="A0A8H7DG54"/>
<reference evidence="2" key="1">
    <citation type="submission" date="2020-05" db="EMBL/GenBank/DDBJ databases">
        <title>Mycena genomes resolve the evolution of fungal bioluminescence.</title>
        <authorList>
            <person name="Tsai I.J."/>
        </authorList>
    </citation>
    <scope>NUCLEOTIDE SEQUENCE</scope>
    <source>
        <strain evidence="2">CCC161011</strain>
    </source>
</reference>
<evidence type="ECO:0000259" key="1">
    <source>
        <dbReference type="Pfam" id="PF24764"/>
    </source>
</evidence>
<dbReference type="PANTHER" id="PTHR46791">
    <property type="entry name" value="EXPRESSED PROTEIN"/>
    <property type="match status" value="1"/>
</dbReference>
<evidence type="ECO:0000313" key="2">
    <source>
        <dbReference type="EMBL" id="KAF7371907.1"/>
    </source>
</evidence>
<accession>A0A8H7DG54</accession>
<dbReference type="Pfam" id="PF24764">
    <property type="entry name" value="rva_4"/>
    <property type="match status" value="1"/>
</dbReference>
<feature type="domain" description="Integrase core" evidence="1">
    <location>
        <begin position="241"/>
        <end position="276"/>
    </location>
</feature>
<dbReference type="Proteomes" id="UP000620124">
    <property type="component" value="Unassembled WGS sequence"/>
</dbReference>
<dbReference type="OrthoDB" id="2686689at2759"/>
<evidence type="ECO:0000313" key="3">
    <source>
        <dbReference type="Proteomes" id="UP000620124"/>
    </source>
</evidence>
<dbReference type="EMBL" id="JACAZI010000001">
    <property type="protein sequence ID" value="KAF7371907.1"/>
    <property type="molecule type" value="Genomic_DNA"/>
</dbReference>